<dbReference type="InterPro" id="IPR038277">
    <property type="entry name" value="UreF_sf"/>
</dbReference>
<evidence type="ECO:0000256" key="3">
    <source>
        <dbReference type="HAMAP-Rule" id="MF_01385"/>
    </source>
</evidence>
<gene>
    <name evidence="3" type="primary">ureF</name>
    <name evidence="6" type="ORF">N0K08_04610</name>
</gene>
<evidence type="ECO:0000256" key="1">
    <source>
        <dbReference type="ARBA" id="ARBA00022988"/>
    </source>
</evidence>
<evidence type="ECO:0000256" key="4">
    <source>
        <dbReference type="SAM" id="MobiDB-lite"/>
    </source>
</evidence>
<dbReference type="PANTHER" id="PTHR33620">
    <property type="entry name" value="UREASE ACCESSORY PROTEIN F"/>
    <property type="match status" value="1"/>
</dbReference>
<organism evidence="6 7">
    <name type="scientific">Acidovorax bellezanensis</name>
    <dbReference type="NCBI Taxonomy" id="2976702"/>
    <lineage>
        <taxon>Bacteria</taxon>
        <taxon>Pseudomonadati</taxon>
        <taxon>Pseudomonadota</taxon>
        <taxon>Betaproteobacteria</taxon>
        <taxon>Burkholderiales</taxon>
        <taxon>Comamonadaceae</taxon>
        <taxon>Acidovorax</taxon>
    </lineage>
</organism>
<dbReference type="Gene3D" id="1.10.4190.10">
    <property type="entry name" value="Urease accessory protein UreF"/>
    <property type="match status" value="1"/>
</dbReference>
<dbReference type="Proteomes" id="UP001525968">
    <property type="component" value="Unassembled WGS sequence"/>
</dbReference>
<dbReference type="HAMAP" id="MF_01385">
    <property type="entry name" value="UreF"/>
    <property type="match status" value="1"/>
</dbReference>
<keyword evidence="3" id="KW-0963">Cytoplasm</keyword>
<keyword evidence="7" id="KW-1185">Reference proteome</keyword>
<comment type="similarity">
    <text evidence="3">Belongs to the UreF family.</text>
</comment>
<accession>A0ABT2PHG8</accession>
<dbReference type="InterPro" id="IPR002639">
    <property type="entry name" value="UreF"/>
</dbReference>
<evidence type="ECO:0000256" key="2">
    <source>
        <dbReference type="ARBA" id="ARBA00023186"/>
    </source>
</evidence>
<evidence type="ECO:0000313" key="7">
    <source>
        <dbReference type="Proteomes" id="UP001525968"/>
    </source>
</evidence>
<name>A0ABT2PHG8_9BURK</name>
<protein>
    <recommendedName>
        <fullName evidence="3">Urease accessory protein UreF</fullName>
    </recommendedName>
</protein>
<keyword evidence="1 3" id="KW-0996">Nickel insertion</keyword>
<dbReference type="EMBL" id="JAODYH010000003">
    <property type="protein sequence ID" value="MCT9809904.1"/>
    <property type="molecule type" value="Genomic_DNA"/>
</dbReference>
<sequence>MRMPLRPLITATITAMSTARAAATPTDPMPTVLARPLPAARPPSAWRRRQAASAQAQAAPAVAPQSLLQLLWLASPALPIGGFSYSEGLEAAISSGWVHGEADAAAWLTQQLQLTQARGDMAAIAQALTAWEQDDRVRLAALNDWVRQTRESSELRLQTEQMGRSLIAWLRNQHGPDAKHRPAIDWLAAQDASYPLAFSLAAHCSGASARPVLLAYTFGWAENMVQAAIKAVPLGQNAGQRILAQLTAAIPAAVDHALALPDAQRQAFSPMLAILSAQHENQYSRLFRS</sequence>
<reference evidence="6 7" key="1">
    <citation type="submission" date="2022-09" db="EMBL/GenBank/DDBJ databases">
        <title>Draft genome of isolate Be4.</title>
        <authorList>
            <person name="Sanchez-Castro I."/>
            <person name="Martinez-Rodriguez P."/>
            <person name="Descostes M."/>
            <person name="Merroun M."/>
        </authorList>
    </citation>
    <scope>NUCLEOTIDE SEQUENCE [LARGE SCALE GENOMIC DNA]</scope>
    <source>
        <strain evidence="6 7">Be4</strain>
    </source>
</reference>
<dbReference type="Pfam" id="PF01730">
    <property type="entry name" value="UreF"/>
    <property type="match status" value="1"/>
</dbReference>
<proteinExistence type="inferred from homology"/>
<evidence type="ECO:0000256" key="5">
    <source>
        <dbReference type="SAM" id="SignalP"/>
    </source>
</evidence>
<evidence type="ECO:0000313" key="6">
    <source>
        <dbReference type="EMBL" id="MCT9809904.1"/>
    </source>
</evidence>
<feature type="signal peptide" evidence="5">
    <location>
        <begin position="1"/>
        <end position="22"/>
    </location>
</feature>
<feature type="region of interest" description="Disordered" evidence="4">
    <location>
        <begin position="19"/>
        <end position="40"/>
    </location>
</feature>
<feature type="chain" id="PRO_5045131381" description="Urease accessory protein UreF" evidence="5">
    <location>
        <begin position="23"/>
        <end position="289"/>
    </location>
</feature>
<comment type="subunit">
    <text evidence="3">UreD, UreF and UreG form a complex that acts as a GTP-hydrolysis-dependent molecular chaperone, activating the urease apoprotein by helping to assemble the nickel containing metallocenter of UreC. The UreE protein probably delivers the nickel.</text>
</comment>
<keyword evidence="2 3" id="KW-0143">Chaperone</keyword>
<comment type="caution">
    <text evidence="6">The sequence shown here is derived from an EMBL/GenBank/DDBJ whole genome shotgun (WGS) entry which is preliminary data.</text>
</comment>
<dbReference type="PANTHER" id="PTHR33620:SF1">
    <property type="entry name" value="UREASE ACCESSORY PROTEIN F"/>
    <property type="match status" value="1"/>
</dbReference>
<keyword evidence="5" id="KW-0732">Signal</keyword>
<comment type="function">
    <text evidence="3">Required for maturation of urease via the functional incorporation of the urease nickel metallocenter.</text>
</comment>
<comment type="subcellular location">
    <subcellularLocation>
        <location evidence="3">Cytoplasm</location>
    </subcellularLocation>
</comment>